<protein>
    <submittedName>
        <fullName evidence="4">Acyl-CoA dehydrogenase family protein</fullName>
    </submittedName>
</protein>
<keyword evidence="2" id="KW-0560">Oxidoreductase</keyword>
<dbReference type="Gene3D" id="1.20.140.10">
    <property type="entry name" value="Butyryl-CoA Dehydrogenase, subunit A, domain 3"/>
    <property type="match status" value="1"/>
</dbReference>
<dbReference type="Proteomes" id="UP000712673">
    <property type="component" value="Unassembled WGS sequence"/>
</dbReference>
<dbReference type="EMBL" id="VGLS01000717">
    <property type="protein sequence ID" value="MBM3225890.1"/>
    <property type="molecule type" value="Genomic_DNA"/>
</dbReference>
<dbReference type="GO" id="GO:0005886">
    <property type="term" value="C:plasma membrane"/>
    <property type="evidence" value="ECO:0007669"/>
    <property type="project" value="TreeGrafter"/>
</dbReference>
<comment type="caution">
    <text evidence="4">The sequence shown here is derived from an EMBL/GenBank/DDBJ whole genome shotgun (WGS) entry which is preliminary data.</text>
</comment>
<feature type="domain" description="Acyl-CoA dehydrogenase/oxidase C-terminal" evidence="3">
    <location>
        <begin position="1"/>
        <end position="104"/>
    </location>
</feature>
<evidence type="ECO:0000313" key="4">
    <source>
        <dbReference type="EMBL" id="MBM3225890.1"/>
    </source>
</evidence>
<dbReference type="PANTHER" id="PTHR43292:SF3">
    <property type="entry name" value="ACYL-COA DEHYDROGENASE FADE29"/>
    <property type="match status" value="1"/>
</dbReference>
<dbReference type="InterPro" id="IPR009075">
    <property type="entry name" value="AcylCo_DH/oxidase_C"/>
</dbReference>
<accession>A0A937W542</accession>
<gene>
    <name evidence="4" type="ORF">FJZ47_19135</name>
</gene>
<evidence type="ECO:0000259" key="3">
    <source>
        <dbReference type="Pfam" id="PF00441"/>
    </source>
</evidence>
<dbReference type="AlphaFoldDB" id="A0A937W542"/>
<dbReference type="GO" id="GO:0016627">
    <property type="term" value="F:oxidoreductase activity, acting on the CH-CH group of donors"/>
    <property type="evidence" value="ECO:0007669"/>
    <property type="project" value="InterPro"/>
</dbReference>
<dbReference type="InterPro" id="IPR036250">
    <property type="entry name" value="AcylCo_DH-like_C"/>
</dbReference>
<sequence length="116" mass="12845">IRRQLASMATDIEVLRMLFYRNGWLIQEGLPTPYESALNKVLADETGQTLTALGMELLGLYGPLKEGSRWAKLHGYIQHLYQTTMGHTIAGGTSEVLRSTVATRGLGLPRESRGRS</sequence>
<dbReference type="Pfam" id="PF00441">
    <property type="entry name" value="Acyl-CoA_dh_1"/>
    <property type="match status" value="1"/>
</dbReference>
<dbReference type="InterPro" id="IPR052161">
    <property type="entry name" value="Mycobact_Acyl-CoA_DH"/>
</dbReference>
<evidence type="ECO:0000256" key="1">
    <source>
        <dbReference type="ARBA" id="ARBA00022630"/>
    </source>
</evidence>
<feature type="non-terminal residue" evidence="4">
    <location>
        <position position="1"/>
    </location>
</feature>
<dbReference type="SUPFAM" id="SSF47203">
    <property type="entry name" value="Acyl-CoA dehydrogenase C-terminal domain-like"/>
    <property type="match status" value="1"/>
</dbReference>
<keyword evidence="1" id="KW-0285">Flavoprotein</keyword>
<proteinExistence type="predicted"/>
<reference evidence="4" key="1">
    <citation type="submission" date="2019-03" db="EMBL/GenBank/DDBJ databases">
        <title>Lake Tanganyika Metagenome-Assembled Genomes (MAGs).</title>
        <authorList>
            <person name="Tran P."/>
        </authorList>
    </citation>
    <scope>NUCLEOTIDE SEQUENCE</scope>
    <source>
        <strain evidence="4">K_DeepCast_65m_m2_066</strain>
    </source>
</reference>
<organism evidence="4 5">
    <name type="scientific">Tectimicrobiota bacterium</name>
    <dbReference type="NCBI Taxonomy" id="2528274"/>
    <lineage>
        <taxon>Bacteria</taxon>
        <taxon>Pseudomonadati</taxon>
        <taxon>Nitrospinota/Tectimicrobiota group</taxon>
        <taxon>Candidatus Tectimicrobiota</taxon>
    </lineage>
</organism>
<dbReference type="PANTHER" id="PTHR43292">
    <property type="entry name" value="ACYL-COA DEHYDROGENASE"/>
    <property type="match status" value="1"/>
</dbReference>
<evidence type="ECO:0000313" key="5">
    <source>
        <dbReference type="Proteomes" id="UP000712673"/>
    </source>
</evidence>
<evidence type="ECO:0000256" key="2">
    <source>
        <dbReference type="ARBA" id="ARBA00023002"/>
    </source>
</evidence>
<name>A0A937W542_UNCTE</name>